<evidence type="ECO:0000259" key="10">
    <source>
        <dbReference type="Pfam" id="PF01555"/>
    </source>
</evidence>
<evidence type="ECO:0000256" key="7">
    <source>
        <dbReference type="ARBA" id="ARBA00047942"/>
    </source>
</evidence>
<dbReference type="InterPro" id="IPR002941">
    <property type="entry name" value="DNA_methylase_N4/N6"/>
</dbReference>
<evidence type="ECO:0000256" key="6">
    <source>
        <dbReference type="ARBA" id="ARBA00023125"/>
    </source>
</evidence>
<dbReference type="InterPro" id="IPR029063">
    <property type="entry name" value="SAM-dependent_MTases_sf"/>
</dbReference>
<sequence length="320" mass="36196">MTLAYRTHYGQAFVGDSRDLLRGLPDDSVNLVITSPPFALLRKKEYGNAEQHEYVDWLAEFGALVFQKLTPDGSFVIDIGGAYERGVPVRSLYPFRVLLKFVDEIGFSLAEEFYWHNPSKLPSPIEWVNKRKIRTKDSVNTVWWLSKTAWPKANVANVLTPYSERMKKLIEDPAKFYTPKVRPSGHDIGAGFGKDNGGAIPPNLLSFPNSESNGRYMAGCKATGEKGHPARFPGRLPEFFIRFLTDPGDTVLDIFAGSNTTGEVAEREGRRWLAFEERRDYIAASAFRFADEGTDLVDLHRRIMAGEKHVFEQRQSRMAL</sequence>
<comment type="catalytic activity">
    <reaction evidence="7">
        <text>a 2'-deoxyadenosine in DNA + S-adenosyl-L-methionine = an N(6)-methyl-2'-deoxyadenosine in DNA + S-adenosyl-L-homocysteine + H(+)</text>
        <dbReference type="Rhea" id="RHEA:15197"/>
        <dbReference type="Rhea" id="RHEA-COMP:12418"/>
        <dbReference type="Rhea" id="RHEA-COMP:12419"/>
        <dbReference type="ChEBI" id="CHEBI:15378"/>
        <dbReference type="ChEBI" id="CHEBI:57856"/>
        <dbReference type="ChEBI" id="CHEBI:59789"/>
        <dbReference type="ChEBI" id="CHEBI:90615"/>
        <dbReference type="ChEBI" id="CHEBI:90616"/>
        <dbReference type="EC" id="2.1.1.72"/>
    </reaction>
</comment>
<dbReference type="RefSeq" id="WP_085378207.1">
    <property type="nucleotide sequence ID" value="NZ_CP020612.1"/>
</dbReference>
<dbReference type="OrthoDB" id="9773571at2"/>
<dbReference type="EC" id="2.1.1.-" evidence="9"/>
<dbReference type="REBASE" id="198777">
    <property type="entry name" value="M.PcoRK1V"/>
</dbReference>
<keyword evidence="12" id="KW-1185">Reference proteome</keyword>
<evidence type="ECO:0000313" key="12">
    <source>
        <dbReference type="Proteomes" id="UP000193017"/>
    </source>
</evidence>
<accession>A0A1W6CZ04</accession>
<keyword evidence="2 11" id="KW-0489">Methyltransferase</keyword>
<dbReference type="Proteomes" id="UP000193017">
    <property type="component" value="Chromosome"/>
</dbReference>
<comment type="similarity">
    <text evidence="1">Belongs to the N(4)/N(6)-methyltransferase family. N(4) subfamily.</text>
</comment>
<dbReference type="PROSITE" id="PS00093">
    <property type="entry name" value="N4_MTASE"/>
    <property type="match status" value="1"/>
</dbReference>
<dbReference type="GO" id="GO:0003677">
    <property type="term" value="F:DNA binding"/>
    <property type="evidence" value="ECO:0007669"/>
    <property type="project" value="UniProtKB-KW"/>
</dbReference>
<evidence type="ECO:0000256" key="8">
    <source>
        <dbReference type="ARBA" id="ARBA00049120"/>
    </source>
</evidence>
<evidence type="ECO:0000313" key="11">
    <source>
        <dbReference type="EMBL" id="ARJ70092.1"/>
    </source>
</evidence>
<gene>
    <name evidence="11" type="ORF">B0A89_11065</name>
</gene>
<organism evidence="11 12">
    <name type="scientific">Paracoccus contaminans</name>
    <dbReference type="NCBI Taxonomy" id="1945662"/>
    <lineage>
        <taxon>Bacteria</taxon>
        <taxon>Pseudomonadati</taxon>
        <taxon>Pseudomonadota</taxon>
        <taxon>Alphaproteobacteria</taxon>
        <taxon>Rhodobacterales</taxon>
        <taxon>Paracoccaceae</taxon>
        <taxon>Paracoccus</taxon>
    </lineage>
</organism>
<keyword evidence="5" id="KW-0680">Restriction system</keyword>
<dbReference type="SUPFAM" id="SSF53335">
    <property type="entry name" value="S-adenosyl-L-methionine-dependent methyltransferases"/>
    <property type="match status" value="1"/>
</dbReference>
<dbReference type="KEGG" id="pcon:B0A89_11065"/>
<keyword evidence="3 11" id="KW-0808">Transferase</keyword>
<dbReference type="GO" id="GO:0032259">
    <property type="term" value="P:methylation"/>
    <property type="evidence" value="ECO:0007669"/>
    <property type="project" value="UniProtKB-KW"/>
</dbReference>
<evidence type="ECO:0000256" key="4">
    <source>
        <dbReference type="ARBA" id="ARBA00022691"/>
    </source>
</evidence>
<feature type="domain" description="DNA methylase N-4/N-6" evidence="10">
    <location>
        <begin position="29"/>
        <end position="284"/>
    </location>
</feature>
<dbReference type="EMBL" id="CP020612">
    <property type="protein sequence ID" value="ARJ70092.1"/>
    <property type="molecule type" value="Genomic_DNA"/>
</dbReference>
<dbReference type="GO" id="GO:0009307">
    <property type="term" value="P:DNA restriction-modification system"/>
    <property type="evidence" value="ECO:0007669"/>
    <property type="project" value="UniProtKB-KW"/>
</dbReference>
<protein>
    <recommendedName>
        <fullName evidence="9">Methyltransferase</fullName>
        <ecNumber evidence="9">2.1.1.-</ecNumber>
    </recommendedName>
</protein>
<dbReference type="Pfam" id="PF01555">
    <property type="entry name" value="N6_N4_Mtase"/>
    <property type="match status" value="1"/>
</dbReference>
<evidence type="ECO:0000256" key="5">
    <source>
        <dbReference type="ARBA" id="ARBA00022747"/>
    </source>
</evidence>
<dbReference type="GO" id="GO:0008170">
    <property type="term" value="F:N-methyltransferase activity"/>
    <property type="evidence" value="ECO:0007669"/>
    <property type="project" value="InterPro"/>
</dbReference>
<dbReference type="GO" id="GO:0009007">
    <property type="term" value="F:site-specific DNA-methyltransferase (adenine-specific) activity"/>
    <property type="evidence" value="ECO:0007669"/>
    <property type="project" value="UniProtKB-EC"/>
</dbReference>
<dbReference type="AlphaFoldDB" id="A0A1W6CZ04"/>
<keyword evidence="6" id="KW-0238">DNA-binding</keyword>
<dbReference type="Gene3D" id="3.40.50.150">
    <property type="entry name" value="Vaccinia Virus protein VP39"/>
    <property type="match status" value="1"/>
</dbReference>
<dbReference type="InterPro" id="IPR017985">
    <property type="entry name" value="MeTrfase_CN4_CS"/>
</dbReference>
<comment type="catalytic activity">
    <reaction evidence="8">
        <text>a 2'-deoxycytidine in DNA + S-adenosyl-L-methionine = an N(4)-methyl-2'-deoxycytidine in DNA + S-adenosyl-L-homocysteine + H(+)</text>
        <dbReference type="Rhea" id="RHEA:16857"/>
        <dbReference type="Rhea" id="RHEA-COMP:11369"/>
        <dbReference type="Rhea" id="RHEA-COMP:13674"/>
        <dbReference type="ChEBI" id="CHEBI:15378"/>
        <dbReference type="ChEBI" id="CHEBI:57856"/>
        <dbReference type="ChEBI" id="CHEBI:59789"/>
        <dbReference type="ChEBI" id="CHEBI:85452"/>
        <dbReference type="ChEBI" id="CHEBI:137933"/>
        <dbReference type="EC" id="2.1.1.113"/>
    </reaction>
</comment>
<evidence type="ECO:0000256" key="9">
    <source>
        <dbReference type="RuleBase" id="RU362026"/>
    </source>
</evidence>
<dbReference type="GO" id="GO:0015667">
    <property type="term" value="F:site-specific DNA-methyltransferase (cytosine-N4-specific) activity"/>
    <property type="evidence" value="ECO:0007669"/>
    <property type="project" value="UniProtKB-EC"/>
</dbReference>
<dbReference type="InterPro" id="IPR001091">
    <property type="entry name" value="RM_Methyltransferase"/>
</dbReference>
<proteinExistence type="inferred from homology"/>
<keyword evidence="4" id="KW-0949">S-adenosyl-L-methionine</keyword>
<evidence type="ECO:0000256" key="3">
    <source>
        <dbReference type="ARBA" id="ARBA00022679"/>
    </source>
</evidence>
<dbReference type="PRINTS" id="PR00508">
    <property type="entry name" value="S21N4MTFRASE"/>
</dbReference>
<name>A0A1W6CZ04_9RHOB</name>
<evidence type="ECO:0000256" key="1">
    <source>
        <dbReference type="ARBA" id="ARBA00010203"/>
    </source>
</evidence>
<reference evidence="11 12" key="1">
    <citation type="submission" date="2017-03" db="EMBL/GenBank/DDBJ databases">
        <title>Genome sequence of Paracoccus contaminans isolated from a water microcosm.</title>
        <authorList>
            <person name="Aurass P."/>
            <person name="Karste S."/>
            <person name="Trost E."/>
            <person name="Glaeser S.P."/>
            <person name="Kaempfer P."/>
            <person name="Flieger A."/>
        </authorList>
    </citation>
    <scope>NUCLEOTIDE SEQUENCE [LARGE SCALE GENOMIC DNA]</scope>
    <source>
        <strain evidence="12">RKI 16-01929T\LMG 29738T\CCM 8701T\CIP 111112T</strain>
    </source>
</reference>
<evidence type="ECO:0000256" key="2">
    <source>
        <dbReference type="ARBA" id="ARBA00022603"/>
    </source>
</evidence>